<evidence type="ECO:0000313" key="2">
    <source>
        <dbReference type="EMBL" id="MBI3014294.1"/>
    </source>
</evidence>
<dbReference type="NCBIfam" id="TIGR02436">
    <property type="entry name" value="four helix bundle protein"/>
    <property type="match status" value="1"/>
</dbReference>
<feature type="compositionally biased region" description="Polar residues" evidence="1">
    <location>
        <begin position="1"/>
        <end position="19"/>
    </location>
</feature>
<protein>
    <submittedName>
        <fullName evidence="2">Four helix bundle protein</fullName>
    </submittedName>
</protein>
<sequence length="80" mass="8758">MTFGTVSVSSNIAEGSSRSSDTDLARFIEIAYGSLLESISELEIAKRQQFLKAEAFQTAYSKAEELAKMLSGFRRTLKGS</sequence>
<dbReference type="Pfam" id="PF05635">
    <property type="entry name" value="23S_rRNA_IVP"/>
    <property type="match status" value="1"/>
</dbReference>
<dbReference type="Proteomes" id="UP000741360">
    <property type="component" value="Unassembled WGS sequence"/>
</dbReference>
<accession>A0A932GNM2</accession>
<comment type="caution">
    <text evidence="2">The sequence shown here is derived from an EMBL/GenBank/DDBJ whole genome shotgun (WGS) entry which is preliminary data.</text>
</comment>
<dbReference type="SUPFAM" id="SSF158446">
    <property type="entry name" value="IVS-encoded protein-like"/>
    <property type="match status" value="1"/>
</dbReference>
<feature type="region of interest" description="Disordered" evidence="1">
    <location>
        <begin position="1"/>
        <end position="21"/>
    </location>
</feature>
<evidence type="ECO:0000313" key="3">
    <source>
        <dbReference type="Proteomes" id="UP000741360"/>
    </source>
</evidence>
<dbReference type="PANTHER" id="PTHR38471">
    <property type="entry name" value="FOUR HELIX BUNDLE PROTEIN"/>
    <property type="match status" value="1"/>
</dbReference>
<evidence type="ECO:0000256" key="1">
    <source>
        <dbReference type="SAM" id="MobiDB-lite"/>
    </source>
</evidence>
<dbReference type="PANTHER" id="PTHR38471:SF2">
    <property type="entry name" value="FOUR HELIX BUNDLE PROTEIN"/>
    <property type="match status" value="1"/>
</dbReference>
<dbReference type="Gene3D" id="1.20.1440.60">
    <property type="entry name" value="23S rRNA-intervening sequence"/>
    <property type="match status" value="1"/>
</dbReference>
<dbReference type="AlphaFoldDB" id="A0A932GNM2"/>
<reference evidence="2" key="1">
    <citation type="submission" date="2020-07" db="EMBL/GenBank/DDBJ databases">
        <title>Huge and variable diversity of episymbiotic CPR bacteria and DPANN archaea in groundwater ecosystems.</title>
        <authorList>
            <person name="He C.Y."/>
            <person name="Keren R."/>
            <person name="Whittaker M."/>
            <person name="Farag I.F."/>
            <person name="Doudna J."/>
            <person name="Cate J.H.D."/>
            <person name="Banfield J.F."/>
        </authorList>
    </citation>
    <scope>NUCLEOTIDE SEQUENCE</scope>
    <source>
        <strain evidence="2">NC_groundwater_717_Ag_S-0.2um_59_8</strain>
    </source>
</reference>
<dbReference type="EMBL" id="JACPSX010000078">
    <property type="protein sequence ID" value="MBI3014294.1"/>
    <property type="molecule type" value="Genomic_DNA"/>
</dbReference>
<name>A0A932GNM2_UNCTE</name>
<dbReference type="InterPro" id="IPR036583">
    <property type="entry name" value="23S_rRNA_IVS_sf"/>
</dbReference>
<gene>
    <name evidence="2" type="ORF">HYY65_04320</name>
</gene>
<proteinExistence type="predicted"/>
<dbReference type="InterPro" id="IPR012657">
    <property type="entry name" value="23S_rRNA-intervening_sequence"/>
</dbReference>
<organism evidence="2 3">
    <name type="scientific">Tectimicrobiota bacterium</name>
    <dbReference type="NCBI Taxonomy" id="2528274"/>
    <lineage>
        <taxon>Bacteria</taxon>
        <taxon>Pseudomonadati</taxon>
        <taxon>Nitrospinota/Tectimicrobiota group</taxon>
        <taxon>Candidatus Tectimicrobiota</taxon>
    </lineage>
</organism>